<dbReference type="Pfam" id="PF00248">
    <property type="entry name" value="Aldo_ket_red"/>
    <property type="match status" value="1"/>
</dbReference>
<feature type="domain" description="NADP-dependent oxidoreductase" evidence="5">
    <location>
        <begin position="15"/>
        <end position="336"/>
    </location>
</feature>
<accession>A0A839IRR9</accession>
<dbReference type="GO" id="GO:0016491">
    <property type="term" value="F:oxidoreductase activity"/>
    <property type="evidence" value="ECO:0007669"/>
    <property type="project" value="UniProtKB-KW"/>
</dbReference>
<evidence type="ECO:0000256" key="4">
    <source>
        <dbReference type="ARBA" id="ARBA00070119"/>
    </source>
</evidence>
<dbReference type="Gene3D" id="3.20.20.100">
    <property type="entry name" value="NADP-dependent oxidoreductase domain"/>
    <property type="match status" value="1"/>
</dbReference>
<sequence length="345" mass="38827">MIYQTLANTHLNVSKLCLGTMTWGEQNTEQEAHQQLDYALEQGINFIDTAEMYPVPPMGETQGRTESYIGSWLAARANRDKVVLATKVAGPGDWLTYLRGGPRLNKEHIQQALDASLQRLQTDYIDLYQLHWPDRNTNFFGQLGYTHQEEENTTPLLDTLEALNDLVQAGKIRHIGVSNESPWGVMKYMQLSEQHNLPRMISIQNPYNLLNRTFETGLAEIAHREQIPLLAYSPLGFGVLSGKYLDGQWPEKGRLTLYKRFQRYTSEKAEQATSAYVELAREHGLDPAQMALAFVTGRSFTGSNIIGATTMDQLKSNIASAELTLSEEVLNGIEAIHQQMPNPCP</sequence>
<comment type="caution">
    <text evidence="6">The sequence shown here is derived from an EMBL/GenBank/DDBJ whole genome shotgun (WGS) entry which is preliminary data.</text>
</comment>
<reference evidence="6 7" key="1">
    <citation type="submission" date="2020-08" db="EMBL/GenBank/DDBJ databases">
        <title>Oceanospirillum sp. nov. isolated from marine sediment.</title>
        <authorList>
            <person name="Ji X."/>
        </authorList>
    </citation>
    <scope>NUCLEOTIDE SEQUENCE [LARGE SCALE GENOMIC DNA]</scope>
    <source>
        <strain evidence="6 7">D5</strain>
    </source>
</reference>
<organism evidence="6 7">
    <name type="scientific">Oceanospirillum sediminis</name>
    <dbReference type="NCBI Taxonomy" id="2760088"/>
    <lineage>
        <taxon>Bacteria</taxon>
        <taxon>Pseudomonadati</taxon>
        <taxon>Pseudomonadota</taxon>
        <taxon>Gammaproteobacteria</taxon>
        <taxon>Oceanospirillales</taxon>
        <taxon>Oceanospirillaceae</taxon>
        <taxon>Oceanospirillum</taxon>
    </lineage>
</organism>
<dbReference type="EMBL" id="JACJFM010000010">
    <property type="protein sequence ID" value="MBB1486896.1"/>
    <property type="molecule type" value="Genomic_DNA"/>
</dbReference>
<protein>
    <recommendedName>
        <fullName evidence="4">Protein tas</fullName>
    </recommendedName>
</protein>
<evidence type="ECO:0000256" key="3">
    <source>
        <dbReference type="ARBA" id="ARBA00038157"/>
    </source>
</evidence>
<dbReference type="PANTHER" id="PTHR43364:SF4">
    <property type="entry name" value="NAD(P)-LINKED OXIDOREDUCTASE SUPERFAMILY PROTEIN"/>
    <property type="match status" value="1"/>
</dbReference>
<dbReference type="NCBIfam" id="NF007912">
    <property type="entry name" value="PRK10625.1"/>
    <property type="match status" value="1"/>
</dbReference>
<proteinExistence type="inferred from homology"/>
<keyword evidence="1" id="KW-0521">NADP</keyword>
<dbReference type="AlphaFoldDB" id="A0A839IRR9"/>
<gene>
    <name evidence="6" type="ORF">H4O21_09765</name>
</gene>
<dbReference type="Proteomes" id="UP000565262">
    <property type="component" value="Unassembled WGS sequence"/>
</dbReference>
<evidence type="ECO:0000259" key="5">
    <source>
        <dbReference type="Pfam" id="PF00248"/>
    </source>
</evidence>
<comment type="similarity">
    <text evidence="3">Belongs to the aldo/keto reductase family. Aldo/keto reductase 2 subfamily.</text>
</comment>
<dbReference type="InterPro" id="IPR023210">
    <property type="entry name" value="NADP_OxRdtase_dom"/>
</dbReference>
<dbReference type="CDD" id="cd19094">
    <property type="entry name" value="AKR_Tas-like"/>
    <property type="match status" value="1"/>
</dbReference>
<name>A0A839IRR9_9GAMM</name>
<dbReference type="InterPro" id="IPR050523">
    <property type="entry name" value="AKR_Detox_Biosynth"/>
</dbReference>
<keyword evidence="7" id="KW-1185">Reference proteome</keyword>
<evidence type="ECO:0000313" key="6">
    <source>
        <dbReference type="EMBL" id="MBB1486896.1"/>
    </source>
</evidence>
<evidence type="ECO:0000256" key="1">
    <source>
        <dbReference type="ARBA" id="ARBA00022857"/>
    </source>
</evidence>
<evidence type="ECO:0000256" key="2">
    <source>
        <dbReference type="ARBA" id="ARBA00023002"/>
    </source>
</evidence>
<dbReference type="InterPro" id="IPR036812">
    <property type="entry name" value="NAD(P)_OxRdtase_dom_sf"/>
</dbReference>
<keyword evidence="2" id="KW-0560">Oxidoreductase</keyword>
<dbReference type="SUPFAM" id="SSF51430">
    <property type="entry name" value="NAD(P)-linked oxidoreductase"/>
    <property type="match status" value="1"/>
</dbReference>
<dbReference type="PANTHER" id="PTHR43364">
    <property type="entry name" value="NADH-SPECIFIC METHYLGLYOXAL REDUCTASE-RELATED"/>
    <property type="match status" value="1"/>
</dbReference>
<evidence type="ECO:0000313" key="7">
    <source>
        <dbReference type="Proteomes" id="UP000565262"/>
    </source>
</evidence>
<dbReference type="RefSeq" id="WP_182808681.1">
    <property type="nucleotide sequence ID" value="NZ_JACJFM010000010.1"/>
</dbReference>
<dbReference type="FunFam" id="3.20.20.100:FF:000005">
    <property type="entry name" value="NADP(H)-dependent aldo-keto reductase"/>
    <property type="match status" value="1"/>
</dbReference>